<feature type="transmembrane region" description="Helical" evidence="1">
    <location>
        <begin position="116"/>
        <end position="137"/>
    </location>
</feature>
<dbReference type="PANTHER" id="PTHR33358:SF7">
    <property type="entry name" value="F-BOX PROTEIN"/>
    <property type="match status" value="1"/>
</dbReference>
<feature type="transmembrane region" description="Helical" evidence="1">
    <location>
        <begin position="143"/>
        <end position="165"/>
    </location>
</feature>
<organism evidence="2 3">
    <name type="scientific">Prunus persica</name>
    <name type="common">Peach</name>
    <name type="synonym">Amygdalus persica</name>
    <dbReference type="NCBI Taxonomy" id="3760"/>
    <lineage>
        <taxon>Eukaryota</taxon>
        <taxon>Viridiplantae</taxon>
        <taxon>Streptophyta</taxon>
        <taxon>Embryophyta</taxon>
        <taxon>Tracheophyta</taxon>
        <taxon>Spermatophyta</taxon>
        <taxon>Magnoliopsida</taxon>
        <taxon>eudicotyledons</taxon>
        <taxon>Gunneridae</taxon>
        <taxon>Pentapetalae</taxon>
        <taxon>rosids</taxon>
        <taxon>fabids</taxon>
        <taxon>Rosales</taxon>
        <taxon>Rosaceae</taxon>
        <taxon>Amygdaloideae</taxon>
        <taxon>Amygdaleae</taxon>
        <taxon>Prunus</taxon>
    </lineage>
</organism>
<evidence type="ECO:0008006" key="4">
    <source>
        <dbReference type="Google" id="ProtNLM"/>
    </source>
</evidence>
<reference evidence="2 3" key="1">
    <citation type="journal article" date="2013" name="Nat. Genet.">
        <title>The high-quality draft genome of peach (Prunus persica) identifies unique patterns of genetic diversity, domestication and genome evolution.</title>
        <authorList>
            <consortium name="International Peach Genome Initiative"/>
            <person name="Verde I."/>
            <person name="Abbott A.G."/>
            <person name="Scalabrin S."/>
            <person name="Jung S."/>
            <person name="Shu S."/>
            <person name="Marroni F."/>
            <person name="Zhebentyayeva T."/>
            <person name="Dettori M.T."/>
            <person name="Grimwood J."/>
            <person name="Cattonaro F."/>
            <person name="Zuccolo A."/>
            <person name="Rossini L."/>
            <person name="Jenkins J."/>
            <person name="Vendramin E."/>
            <person name="Meisel L.A."/>
            <person name="Decroocq V."/>
            <person name="Sosinski B."/>
            <person name="Prochnik S."/>
            <person name="Mitros T."/>
            <person name="Policriti A."/>
            <person name="Cipriani G."/>
            <person name="Dondini L."/>
            <person name="Ficklin S."/>
            <person name="Goodstein D.M."/>
            <person name="Xuan P."/>
            <person name="Del Fabbro C."/>
            <person name="Aramini V."/>
            <person name="Copetti D."/>
            <person name="Gonzalez S."/>
            <person name="Horner D.S."/>
            <person name="Falchi R."/>
            <person name="Lucas S."/>
            <person name="Mica E."/>
            <person name="Maldonado J."/>
            <person name="Lazzari B."/>
            <person name="Bielenberg D."/>
            <person name="Pirona R."/>
            <person name="Miculan M."/>
            <person name="Barakat A."/>
            <person name="Testolin R."/>
            <person name="Stella A."/>
            <person name="Tartarini S."/>
            <person name="Tonutti P."/>
            <person name="Arus P."/>
            <person name="Orellana A."/>
            <person name="Wells C."/>
            <person name="Main D."/>
            <person name="Vizzotto G."/>
            <person name="Silva H."/>
            <person name="Salamini F."/>
            <person name="Schmutz J."/>
            <person name="Morgante M."/>
            <person name="Rokhsar D.S."/>
        </authorList>
    </citation>
    <scope>NUCLEOTIDE SEQUENCE [LARGE SCALE GENOMIC DNA]</scope>
    <source>
        <strain evidence="3">cv. Nemared</strain>
    </source>
</reference>
<gene>
    <name evidence="2" type="ORF">PRUPE_4G217100</name>
</gene>
<dbReference type="PANTHER" id="PTHR33358">
    <property type="entry name" value="F-BOX PROTEIN WITH A DOMAIN PROTEIN"/>
    <property type="match status" value="1"/>
</dbReference>
<evidence type="ECO:0000256" key="1">
    <source>
        <dbReference type="SAM" id="Phobius"/>
    </source>
</evidence>
<accession>A0A251PSD5</accession>
<protein>
    <recommendedName>
        <fullName evidence="4">F-box protein</fullName>
    </recommendedName>
</protein>
<keyword evidence="3" id="KW-1185">Reference proteome</keyword>
<dbReference type="STRING" id="3760.A0A251PSD5"/>
<dbReference type="Gramene" id="ONI13355">
    <property type="protein sequence ID" value="ONI13355"/>
    <property type="gene ID" value="PRUPE_4G217100"/>
</dbReference>
<dbReference type="Proteomes" id="UP000006882">
    <property type="component" value="Chromosome G4"/>
</dbReference>
<sequence>MATLQASFCSSSFSSATFKKTKTTLHNPKFQKSSHLSVPRLLVDELSQPNGLLNLTATSTHIEMNPNFKNTRRSKGSEAISDSKLVQELYAIMEIVSDRVEMHKNICAQRDNWNGLLLNSLNGMTATAAIMAGLAAVSGSGGAPILALKLSSSLLYMAVTGILLVMNKIQPSQLAEEQRNASRLFKRLHEEIKTTLALKTPTSNDVKVAMEKVLALDKAYPLPLLGTMIEKFPSLVKPAVWWPEESKPQHEETSETVERNGWDEKLEEEMKEILGVVRGKDAAEYVRLSNVVLKVNKILAFCGPLLTGFAAAGAGLVGLTGFGSWGAVLAVVFGALASVVNTLEHGGQVGMVFEMYRSSAGFFKLMEETIESTLKEGEVGERENGELFEVKVALQLGRSLAELRDLASSSSLSSRFKQAKEEFASKLF</sequence>
<name>A0A251PSD5_PRUPE</name>
<keyword evidence="1" id="KW-0472">Membrane</keyword>
<evidence type="ECO:0000313" key="2">
    <source>
        <dbReference type="EMBL" id="ONI13355.1"/>
    </source>
</evidence>
<feature type="transmembrane region" description="Helical" evidence="1">
    <location>
        <begin position="325"/>
        <end position="343"/>
    </location>
</feature>
<dbReference type="eggNOG" id="ENOG502QXI0">
    <property type="taxonomic scope" value="Eukaryota"/>
</dbReference>
<dbReference type="EMBL" id="CM007654">
    <property type="protein sequence ID" value="ONI13355.1"/>
    <property type="molecule type" value="Genomic_DNA"/>
</dbReference>
<dbReference type="OrthoDB" id="1897643at2759"/>
<proteinExistence type="predicted"/>
<feature type="transmembrane region" description="Helical" evidence="1">
    <location>
        <begin position="298"/>
        <end position="319"/>
    </location>
</feature>
<dbReference type="Pfam" id="PF14476">
    <property type="entry name" value="Chloroplast_duf"/>
    <property type="match status" value="1"/>
</dbReference>
<dbReference type="AlphaFoldDB" id="A0A251PSD5"/>
<keyword evidence="1" id="KW-0812">Transmembrane</keyword>
<evidence type="ECO:0000313" key="3">
    <source>
        <dbReference type="Proteomes" id="UP000006882"/>
    </source>
</evidence>
<keyword evidence="1" id="KW-1133">Transmembrane helix</keyword>
<dbReference type="InterPro" id="IPR027949">
    <property type="entry name" value="Chloroplast_duf"/>
</dbReference>